<proteinExistence type="predicted"/>
<evidence type="ECO:0000313" key="7">
    <source>
        <dbReference type="Proteomes" id="UP000000226"/>
    </source>
</evidence>
<dbReference type="Pfam" id="PF00931">
    <property type="entry name" value="NB-ARC"/>
    <property type="match status" value="1"/>
</dbReference>
<accession>V7ANL3</accession>
<dbReference type="Gramene" id="ESW06173">
    <property type="protein sequence ID" value="ESW06173"/>
    <property type="gene ID" value="PHAVU_010G026200g"/>
</dbReference>
<evidence type="ECO:0000256" key="2">
    <source>
        <dbReference type="ARBA" id="ARBA00022737"/>
    </source>
</evidence>
<dbReference type="GO" id="GO:0043531">
    <property type="term" value="F:ADP binding"/>
    <property type="evidence" value="ECO:0007669"/>
    <property type="project" value="InterPro"/>
</dbReference>
<dbReference type="SUPFAM" id="SSF52200">
    <property type="entry name" value="Toll/Interleukin receptor TIR domain"/>
    <property type="match status" value="1"/>
</dbReference>
<dbReference type="Pfam" id="PF23282">
    <property type="entry name" value="WHD_ROQ1"/>
    <property type="match status" value="1"/>
</dbReference>
<dbReference type="SMART" id="SM00255">
    <property type="entry name" value="TIR"/>
    <property type="match status" value="1"/>
</dbReference>
<dbReference type="PRINTS" id="PR00364">
    <property type="entry name" value="DISEASERSIST"/>
</dbReference>
<dbReference type="Gene3D" id="1.10.8.430">
    <property type="entry name" value="Helical domain of apoptotic protease-activating factors"/>
    <property type="match status" value="1"/>
</dbReference>
<dbReference type="Gene3D" id="3.80.10.10">
    <property type="entry name" value="Ribonuclease Inhibitor"/>
    <property type="match status" value="1"/>
</dbReference>
<dbReference type="SUPFAM" id="SSF52540">
    <property type="entry name" value="P-loop containing nucleoside triphosphate hydrolases"/>
    <property type="match status" value="1"/>
</dbReference>
<keyword evidence="1" id="KW-0433">Leucine-rich repeat</keyword>
<dbReference type="InterPro" id="IPR000157">
    <property type="entry name" value="TIR_dom"/>
</dbReference>
<dbReference type="FunFam" id="3.40.50.10140:FF:000007">
    <property type="entry name" value="Disease resistance protein (TIR-NBS-LRR class)"/>
    <property type="match status" value="1"/>
</dbReference>
<keyword evidence="3" id="KW-0611">Plant defense</keyword>
<organism evidence="6 7">
    <name type="scientific">Phaseolus vulgaris</name>
    <name type="common">Kidney bean</name>
    <name type="synonym">French bean</name>
    <dbReference type="NCBI Taxonomy" id="3885"/>
    <lineage>
        <taxon>Eukaryota</taxon>
        <taxon>Viridiplantae</taxon>
        <taxon>Streptophyta</taxon>
        <taxon>Embryophyta</taxon>
        <taxon>Tracheophyta</taxon>
        <taxon>Spermatophyta</taxon>
        <taxon>Magnoliopsida</taxon>
        <taxon>eudicotyledons</taxon>
        <taxon>Gunneridae</taxon>
        <taxon>Pentapetalae</taxon>
        <taxon>rosids</taxon>
        <taxon>fabids</taxon>
        <taxon>Fabales</taxon>
        <taxon>Fabaceae</taxon>
        <taxon>Papilionoideae</taxon>
        <taxon>50 kb inversion clade</taxon>
        <taxon>NPAAA clade</taxon>
        <taxon>indigoferoid/millettioid clade</taxon>
        <taxon>Phaseoleae</taxon>
        <taxon>Phaseolus</taxon>
    </lineage>
</organism>
<dbReference type="PANTHER" id="PTHR11017:SF560">
    <property type="entry name" value="RESISTANCE PROTEIN (TIR-NBS-LRR CLASS), PUTATIVE-RELATED"/>
    <property type="match status" value="1"/>
</dbReference>
<evidence type="ECO:0000256" key="3">
    <source>
        <dbReference type="ARBA" id="ARBA00022821"/>
    </source>
</evidence>
<dbReference type="GO" id="GO:0007165">
    <property type="term" value="P:signal transduction"/>
    <property type="evidence" value="ECO:0007669"/>
    <property type="project" value="InterPro"/>
</dbReference>
<keyword evidence="7" id="KW-1185">Reference proteome</keyword>
<keyword evidence="2" id="KW-0677">Repeat</keyword>
<dbReference type="InterPro" id="IPR058192">
    <property type="entry name" value="WHD_ROQ1-like"/>
</dbReference>
<dbReference type="InterPro" id="IPR002182">
    <property type="entry name" value="NB-ARC"/>
</dbReference>
<evidence type="ECO:0000256" key="1">
    <source>
        <dbReference type="ARBA" id="ARBA00022614"/>
    </source>
</evidence>
<dbReference type="OMA" id="RIHDVFI"/>
<gene>
    <name evidence="6" type="ORF">PHAVU_010G026200g</name>
</gene>
<sequence length="696" mass="79259">MESASSAPSFAKSKHQRIHDVFINFRGEDTRRKFVSHLHYALSNAGVNTFFDEANLVKGMQLQELMRAVEGSQIAIVVFSQTYTESTWCLDELEQIIKCNQTQGQSVLPVFYEIDPSDVRHQKGDFGKSLEEAAQRSFSGEQLEQALSRWKGALNKAAGISGWDVRNFRNEAELVKQIVNRVQTLLDYEVLSITEYPVGLESRAREVIGRIEKRSTQVCMIGIWGMGGSGKTTVAKAIYNQIHRRFMDKSFIENIRETCEMHGRGYVPLQEQLLSNILKTKVEIHSVGMGTTMIEKRLAGKTALIVLDDVDEYSQLKALCGNRKWIGQGSVIIVTTRDFGLLNRLEVDYVYQMDKMDENESLQLFSFHCFGDAKPRADFSELASNVAAYCGGLPLALEVLGSYLFDKTSTRVWESVLSKLEKIPNDQVQRKLRISFDSLSNDMEKDIFLDICCFFIGKDRGYVTEILNGCELYADDGIPALIERSLIKVEKNNKLGMHPLLQEMGREIIRENSRKEPGKHSRLWFQKDVVEVLTKNAGTEAIEGLVLKLHLTSRDCFEADSFQKMERLRLLQLHHVQLAGNYGFLSKQLRWISWQGFPSSCLPINFCMDDVIAIDLKHSHLRFVWKQSQVLRWLKVLNLSHSMYLTETPVFSRLPSLEQLILKDCPSLLEIDKSIGDLCNILLINLKDCTGLRNLP</sequence>
<dbReference type="Gene3D" id="3.40.50.300">
    <property type="entry name" value="P-loop containing nucleotide triphosphate hydrolases"/>
    <property type="match status" value="1"/>
</dbReference>
<dbReference type="GO" id="GO:0006952">
    <property type="term" value="P:defense response"/>
    <property type="evidence" value="ECO:0007669"/>
    <property type="project" value="UniProtKB-KW"/>
</dbReference>
<dbReference type="Gene3D" id="3.40.50.10140">
    <property type="entry name" value="Toll/interleukin-1 receptor homology (TIR) domain"/>
    <property type="match status" value="1"/>
</dbReference>
<dbReference type="Proteomes" id="UP000000226">
    <property type="component" value="Chromosome 10"/>
</dbReference>
<dbReference type="InterPro" id="IPR035897">
    <property type="entry name" value="Toll_tir_struct_dom_sf"/>
</dbReference>
<protein>
    <recommendedName>
        <fullName evidence="5">TIR domain-containing protein</fullName>
    </recommendedName>
</protein>
<dbReference type="OrthoDB" id="1936883at2759"/>
<dbReference type="eggNOG" id="ENOG502QQJE">
    <property type="taxonomic scope" value="Eukaryota"/>
</dbReference>
<dbReference type="PANTHER" id="PTHR11017">
    <property type="entry name" value="LEUCINE-RICH REPEAT-CONTAINING PROTEIN"/>
    <property type="match status" value="1"/>
</dbReference>
<name>V7ANL3_PHAVU</name>
<keyword evidence="4" id="KW-0520">NAD</keyword>
<dbReference type="SUPFAM" id="SSF52058">
    <property type="entry name" value="L domain-like"/>
    <property type="match status" value="1"/>
</dbReference>
<dbReference type="PROSITE" id="PS50104">
    <property type="entry name" value="TIR"/>
    <property type="match status" value="1"/>
</dbReference>
<dbReference type="AlphaFoldDB" id="V7ANL3"/>
<reference evidence="7" key="1">
    <citation type="journal article" date="2014" name="Nat. Genet.">
        <title>A reference genome for common bean and genome-wide analysis of dual domestications.</title>
        <authorList>
            <person name="Schmutz J."/>
            <person name="McClean P.E."/>
            <person name="Mamidi S."/>
            <person name="Wu G.A."/>
            <person name="Cannon S.B."/>
            <person name="Grimwood J."/>
            <person name="Jenkins J."/>
            <person name="Shu S."/>
            <person name="Song Q."/>
            <person name="Chavarro C."/>
            <person name="Torres-Torres M."/>
            <person name="Geffroy V."/>
            <person name="Moghaddam S.M."/>
            <person name="Gao D."/>
            <person name="Abernathy B."/>
            <person name="Barry K."/>
            <person name="Blair M."/>
            <person name="Brick M.A."/>
            <person name="Chovatia M."/>
            <person name="Gepts P."/>
            <person name="Goodstein D.M."/>
            <person name="Gonzales M."/>
            <person name="Hellsten U."/>
            <person name="Hyten D.L."/>
            <person name="Jia G."/>
            <person name="Kelly J.D."/>
            <person name="Kudrna D."/>
            <person name="Lee R."/>
            <person name="Richard M.M."/>
            <person name="Miklas P.N."/>
            <person name="Osorno J.M."/>
            <person name="Rodrigues J."/>
            <person name="Thareau V."/>
            <person name="Urrea C.A."/>
            <person name="Wang M."/>
            <person name="Yu Y."/>
            <person name="Zhang M."/>
            <person name="Wing R.A."/>
            <person name="Cregan P.B."/>
            <person name="Rokhsar D.S."/>
            <person name="Jackson S.A."/>
        </authorList>
    </citation>
    <scope>NUCLEOTIDE SEQUENCE [LARGE SCALE GENOMIC DNA]</scope>
    <source>
        <strain evidence="7">cv. G19833</strain>
    </source>
</reference>
<evidence type="ECO:0000313" key="6">
    <source>
        <dbReference type="EMBL" id="ESW06173.1"/>
    </source>
</evidence>
<dbReference type="InterPro" id="IPR036390">
    <property type="entry name" value="WH_DNA-bd_sf"/>
</dbReference>
<evidence type="ECO:0000256" key="4">
    <source>
        <dbReference type="ARBA" id="ARBA00023027"/>
    </source>
</evidence>
<feature type="domain" description="TIR" evidence="5">
    <location>
        <begin position="17"/>
        <end position="186"/>
    </location>
</feature>
<dbReference type="InterPro" id="IPR032675">
    <property type="entry name" value="LRR_dom_sf"/>
</dbReference>
<dbReference type="SUPFAM" id="SSF46785">
    <property type="entry name" value="Winged helix' DNA-binding domain"/>
    <property type="match status" value="1"/>
</dbReference>
<dbReference type="InterPro" id="IPR027417">
    <property type="entry name" value="P-loop_NTPase"/>
</dbReference>
<dbReference type="InterPro" id="IPR044974">
    <property type="entry name" value="Disease_R_plants"/>
</dbReference>
<dbReference type="Pfam" id="PF01582">
    <property type="entry name" value="TIR"/>
    <property type="match status" value="1"/>
</dbReference>
<dbReference type="InterPro" id="IPR042197">
    <property type="entry name" value="Apaf_helical"/>
</dbReference>
<evidence type="ECO:0000259" key="5">
    <source>
        <dbReference type="PROSITE" id="PS50104"/>
    </source>
</evidence>
<dbReference type="EMBL" id="CM002297">
    <property type="protein sequence ID" value="ESW06173.1"/>
    <property type="molecule type" value="Genomic_DNA"/>
</dbReference>